<evidence type="ECO:0000313" key="3">
    <source>
        <dbReference type="Proteomes" id="UP000005262"/>
    </source>
</evidence>
<accession>J7IQY6</accession>
<dbReference type="Proteomes" id="UP000005262">
    <property type="component" value="Chromosome"/>
</dbReference>
<gene>
    <name evidence="2" type="ordered locus">Desmer_2333</name>
</gene>
<feature type="transmembrane region" description="Helical" evidence="1">
    <location>
        <begin position="27"/>
        <end position="46"/>
    </location>
</feature>
<reference evidence="2 3" key="1">
    <citation type="journal article" date="2012" name="J. Bacteriol.">
        <title>Complete genome sequences of Desulfosporosinus orientis DSM765T, Desulfosporosinus youngiae DSM17734T, Desulfosporosinus meridiei DSM13257T, and Desulfosporosinus acidiphilus DSM22704T.</title>
        <authorList>
            <person name="Pester M."/>
            <person name="Brambilla E."/>
            <person name="Alazard D."/>
            <person name="Rattei T."/>
            <person name="Weinmaier T."/>
            <person name="Han J."/>
            <person name="Lucas S."/>
            <person name="Lapidus A."/>
            <person name="Cheng J.F."/>
            <person name="Goodwin L."/>
            <person name="Pitluck S."/>
            <person name="Peters L."/>
            <person name="Ovchinnikova G."/>
            <person name="Teshima H."/>
            <person name="Detter J.C."/>
            <person name="Han C.S."/>
            <person name="Tapia R."/>
            <person name="Land M.L."/>
            <person name="Hauser L."/>
            <person name="Kyrpides N.C."/>
            <person name="Ivanova N.N."/>
            <person name="Pagani I."/>
            <person name="Huntmann M."/>
            <person name="Wei C.L."/>
            <person name="Davenport K.W."/>
            <person name="Daligault H."/>
            <person name="Chain P.S."/>
            <person name="Chen A."/>
            <person name="Mavromatis K."/>
            <person name="Markowitz V."/>
            <person name="Szeto E."/>
            <person name="Mikhailova N."/>
            <person name="Pati A."/>
            <person name="Wagner M."/>
            <person name="Woyke T."/>
            <person name="Ollivier B."/>
            <person name="Klenk H.P."/>
            <person name="Spring S."/>
            <person name="Loy A."/>
        </authorList>
    </citation>
    <scope>NUCLEOTIDE SEQUENCE [LARGE SCALE GENOMIC DNA]</scope>
    <source>
        <strain evidence="3">ATCC BAA-275 / DSM 13257 / NCIMB 13706 / S10</strain>
    </source>
</reference>
<dbReference type="HOGENOM" id="CLU_068854_0_0_9"/>
<dbReference type="OrthoDB" id="1937568at2"/>
<keyword evidence="1" id="KW-1133">Transmembrane helix</keyword>
<keyword evidence="3" id="KW-1185">Reference proteome</keyword>
<dbReference type="EMBL" id="CP003629">
    <property type="protein sequence ID" value="AFQ44262.1"/>
    <property type="molecule type" value="Genomic_DNA"/>
</dbReference>
<sequence length="322" mass="36278">MEKFPCELIHELPEADTGKKWPGRLKVTGLIGLILIIFASLGITVVSNKLGSEVKKDILSAQDIKLTAEGSGLTLTSNSTVNPSDYMMGEAEPDVYKIKNFDGMLFIYNFSSIGDRNTTYDQWQEANRKNSSDSNINMFSSKWNYNLAYAAKNTITVVCLNLFVSEEYVKKVSPRLKSLGKWIFYNLNGGQQIVYQGEGENWKGKLRINYYNHFWTDTKGIIHQDGWKHRKPVLEFKGDNGTIQGDFGYKFECLGSSFSETGSDGFDARRFSERDTASSYGSEILGFGAITGSNSMPSRDEVYKVTVQWNNTQETFELKACE</sequence>
<dbReference type="KEGG" id="dmi:Desmer_2333"/>
<organism evidence="2 3">
    <name type="scientific">Desulfosporosinus meridiei (strain ATCC BAA-275 / DSM 13257 / KCTC 12902 / NCIMB 13706 / S10)</name>
    <dbReference type="NCBI Taxonomy" id="768704"/>
    <lineage>
        <taxon>Bacteria</taxon>
        <taxon>Bacillati</taxon>
        <taxon>Bacillota</taxon>
        <taxon>Clostridia</taxon>
        <taxon>Eubacteriales</taxon>
        <taxon>Desulfitobacteriaceae</taxon>
        <taxon>Desulfosporosinus</taxon>
    </lineage>
</organism>
<name>J7IQY6_DESMD</name>
<protein>
    <submittedName>
        <fullName evidence="2">Uncharacterized protein</fullName>
    </submittedName>
</protein>
<dbReference type="eggNOG" id="COG4219">
    <property type="taxonomic scope" value="Bacteria"/>
</dbReference>
<keyword evidence="1" id="KW-0472">Membrane</keyword>
<proteinExistence type="predicted"/>
<evidence type="ECO:0000313" key="2">
    <source>
        <dbReference type="EMBL" id="AFQ44262.1"/>
    </source>
</evidence>
<dbReference type="AlphaFoldDB" id="J7IQY6"/>
<dbReference type="STRING" id="768704.Desmer_2333"/>
<evidence type="ECO:0000256" key="1">
    <source>
        <dbReference type="SAM" id="Phobius"/>
    </source>
</evidence>
<reference evidence="3" key="2">
    <citation type="submission" date="2012-08" db="EMBL/GenBank/DDBJ databases">
        <title>Finished genome of Desulfosporosinus meridiei DSM 13257.</title>
        <authorList>
            <person name="Huntemann M."/>
            <person name="Wei C.-L."/>
            <person name="Han J."/>
            <person name="Detter J.C."/>
            <person name="Han C."/>
            <person name="Davenport K."/>
            <person name="Daligault H."/>
            <person name="Erkkila T."/>
            <person name="Gu W."/>
            <person name="Munk A.C.C."/>
            <person name="Teshima H."/>
            <person name="Xu Y."/>
            <person name="Chain P."/>
            <person name="Tapia R."/>
            <person name="Chen A."/>
            <person name="Krypides N."/>
            <person name="Mavromatis K."/>
            <person name="Markowitz V."/>
            <person name="Szeto E."/>
            <person name="Ivanova N."/>
            <person name="Mikhailova N."/>
            <person name="Ovchinnikova G."/>
            <person name="Pagani I."/>
            <person name="Pati A."/>
            <person name="Goodwin L."/>
            <person name="Peters L."/>
            <person name="Pitluck S."/>
            <person name="Woyke T."/>
            <person name="Pester M."/>
            <person name="Spring S."/>
            <person name="Ollivier B."/>
            <person name="Rattei T."/>
            <person name="Klenk H.-P."/>
            <person name="Wagner M."/>
            <person name="Loy A."/>
        </authorList>
    </citation>
    <scope>NUCLEOTIDE SEQUENCE [LARGE SCALE GENOMIC DNA]</scope>
    <source>
        <strain evidence="3">ATCC BAA-275 / DSM 13257 / NCIMB 13706 / S10</strain>
    </source>
</reference>
<keyword evidence="1" id="KW-0812">Transmembrane</keyword>
<dbReference type="RefSeq" id="WP_014903176.1">
    <property type="nucleotide sequence ID" value="NC_018515.1"/>
</dbReference>